<reference evidence="2" key="2">
    <citation type="submission" date="2018-10" db="UniProtKB">
        <authorList>
            <consortium name="EnsemblPlants"/>
        </authorList>
    </citation>
    <scope>IDENTIFICATION</scope>
</reference>
<evidence type="ECO:0000256" key="1">
    <source>
        <dbReference type="SAM" id="MobiDB-lite"/>
    </source>
</evidence>
<dbReference type="Gramene" id="TraesCS2A03G0764300.1">
    <property type="protein sequence ID" value="TraesCS2A03G0764300.1.CDS1"/>
    <property type="gene ID" value="TraesCS2A03G0764300"/>
</dbReference>
<dbReference type="Gramene" id="TraesCAD_scaffold_059988_01G000200.1">
    <property type="protein sequence ID" value="TraesCAD_scaffold_059988_01G000200.1"/>
    <property type="gene ID" value="TraesCAD_scaffold_059988_01G000200"/>
</dbReference>
<dbReference type="Gramene" id="TraesSTA2A03G00719040.1">
    <property type="protein sequence ID" value="TraesSTA2A03G00719040.1.CDS1"/>
    <property type="gene ID" value="TraesSTA2A03G00719040"/>
</dbReference>
<dbReference type="Gramene" id="TraesMAC2A03G00719540.1">
    <property type="protein sequence ID" value="TraesMAC2A03G00719540.1.CDS1"/>
    <property type="gene ID" value="TraesMAC2A03G00719540"/>
</dbReference>
<keyword evidence="3" id="KW-1185">Reference proteome</keyword>
<organism evidence="2">
    <name type="scientific">Triticum aestivum</name>
    <name type="common">Wheat</name>
    <dbReference type="NCBI Taxonomy" id="4565"/>
    <lineage>
        <taxon>Eukaryota</taxon>
        <taxon>Viridiplantae</taxon>
        <taxon>Streptophyta</taxon>
        <taxon>Embryophyta</taxon>
        <taxon>Tracheophyta</taxon>
        <taxon>Spermatophyta</taxon>
        <taxon>Magnoliopsida</taxon>
        <taxon>Liliopsida</taxon>
        <taxon>Poales</taxon>
        <taxon>Poaceae</taxon>
        <taxon>BOP clade</taxon>
        <taxon>Pooideae</taxon>
        <taxon>Triticodae</taxon>
        <taxon>Triticeae</taxon>
        <taxon>Triticinae</taxon>
        <taxon>Triticum</taxon>
    </lineage>
</organism>
<evidence type="ECO:0000313" key="2">
    <source>
        <dbReference type="EnsemblPlants" id="TraesCS2A02G306900.1.cds1"/>
    </source>
</evidence>
<dbReference type="AlphaFoldDB" id="A0A3B6B0X1"/>
<proteinExistence type="predicted"/>
<dbReference type="EnsemblPlants" id="TraesCS2A02G306900.1">
    <property type="protein sequence ID" value="TraesCS2A02G306900.1.cds1"/>
    <property type="gene ID" value="TraesCS2A02G306900"/>
</dbReference>
<name>A0A3B6B0X1_WHEAT</name>
<reference evidence="2" key="1">
    <citation type="submission" date="2018-08" db="EMBL/GenBank/DDBJ databases">
        <authorList>
            <person name="Rossello M."/>
        </authorList>
    </citation>
    <scope>NUCLEOTIDE SEQUENCE [LARGE SCALE GENOMIC DNA]</scope>
    <source>
        <strain evidence="2">cv. Chinese Spring</strain>
    </source>
</reference>
<dbReference type="Gramene" id="TraesJAG2A03G00720820.1">
    <property type="protein sequence ID" value="TraesJAG2A03G00720820.1.CDS1"/>
    <property type="gene ID" value="TraesJAG2A03G00720820"/>
</dbReference>
<dbReference type="Gramene" id="TraesWEE_scaffold_056555_01G000200.1">
    <property type="protein sequence ID" value="TraesWEE_scaffold_056555_01G000200.1"/>
    <property type="gene ID" value="TraesWEE_scaffold_056555_01G000200"/>
</dbReference>
<feature type="region of interest" description="Disordered" evidence="1">
    <location>
        <begin position="267"/>
        <end position="290"/>
    </location>
</feature>
<dbReference type="Gramene" id="TraesNOR2A03G00730250.1">
    <property type="protein sequence ID" value="TraesNOR2A03G00730250.1.CDS1"/>
    <property type="gene ID" value="TraesNOR2A03G00730250"/>
</dbReference>
<dbReference type="OMA" id="GHRNRCG"/>
<dbReference type="Gramene" id="TraesARI2A03G00728200.1">
    <property type="protein sequence ID" value="TraesARI2A03G00728200.1.CDS1"/>
    <property type="gene ID" value="TraesARI2A03G00728200"/>
</dbReference>
<accession>A0A3B6B0X1</accession>
<dbReference type="Proteomes" id="UP000019116">
    <property type="component" value="Chromosome 2A"/>
</dbReference>
<sequence>MSKYSALVHLDLSSFSSALALALALAPHWLWSSSSSCVTTPAPTASLRAARDSLHTASSAAAACSLPSLLDDIMNTCLTRMRVAPGACATALRPASVSASASTAASALDTAPPPLTYAHHDRCLKSAPTAPWWMALPRAGSAAQTAAIARTAASEARASGAGPACCCRSGRSACHTRGEAATTSARSRVAAAVATVSRRRHRPALARPLPRPSSRTKDARCSSFLSMLRQSSCGAAAFDGMRLSAHCSASSSASAWRSAGAAGAAWKTSGSSTLRNPSCSMHARPTSDSDASAKTFLSAPILAAAEVASDWRHRLSAASDGSSSADSGRLWSVAAESQRSMRWRRVRLGTSTVVSPSPRACIVTGQVRWPSASHRSMHWRSYVCPVHSVTGSVKMSRLIGHRNRCGTLISGTRRDQHESNKKWKNLIPRPSRKKRITNHSTYTNQELIEKTPKRWRTNLQLRPIGGEALVGRDRLISRNAVTQKAILTGCWHSLPCHSHQESMAM</sequence>
<dbReference type="Gramene" id="TraesRN2A0100742600.1">
    <property type="protein sequence ID" value="TraesRN2A0100742600.1"/>
    <property type="gene ID" value="TraesRN2A0100742600"/>
</dbReference>
<evidence type="ECO:0000313" key="3">
    <source>
        <dbReference type="Proteomes" id="UP000019116"/>
    </source>
</evidence>
<dbReference type="Gramene" id="TraesCS2A02G306900.1">
    <property type="protein sequence ID" value="TraesCS2A02G306900.1.cds1"/>
    <property type="gene ID" value="TraesCS2A02G306900"/>
</dbReference>
<dbReference type="Gramene" id="TraesLAC2A03G00724490.1">
    <property type="protein sequence ID" value="TraesLAC2A03G00724490.1.CDS1"/>
    <property type="gene ID" value="TraesLAC2A03G00724490"/>
</dbReference>
<dbReference type="Gramene" id="TraesLDM2A03G00723260.1">
    <property type="protein sequence ID" value="TraesLDM2A03G00723260.1.CDS1"/>
    <property type="gene ID" value="TraesLDM2A03G00723260"/>
</dbReference>
<protein>
    <submittedName>
        <fullName evidence="2">Uncharacterized protein</fullName>
    </submittedName>
</protein>
<dbReference type="Gramene" id="TraesSYM2A03G00727970.1">
    <property type="protein sequence ID" value="TraesSYM2A03G00727970.1.CDS1"/>
    <property type="gene ID" value="TraesSYM2A03G00727970"/>
</dbReference>